<gene>
    <name evidence="1" type="ORF">MBCUR_12130</name>
</gene>
<sequence>MELIKNKKVIMDEKNIYEATNDQYITVIDSNDELNILREYSDKGYSIKAKTLPHKHWILIKEYKIEKTEIIDENPLDENLNFHPGPLGEENFSADDFVLASERKYVYVSFKNIENK</sequence>
<accession>A0A166C7T8</accession>
<dbReference type="EMBL" id="LWMV01000176">
    <property type="protein sequence ID" value="KZX12007.1"/>
    <property type="molecule type" value="Genomic_DNA"/>
</dbReference>
<evidence type="ECO:0000313" key="2">
    <source>
        <dbReference type="Proteomes" id="UP000077245"/>
    </source>
</evidence>
<dbReference type="Proteomes" id="UP000077245">
    <property type="component" value="Unassembled WGS sequence"/>
</dbReference>
<protein>
    <submittedName>
        <fullName evidence="1">Uncharacterized protein</fullName>
    </submittedName>
</protein>
<dbReference type="PATRIC" id="fig|49547.3.peg.1304"/>
<proteinExistence type="predicted"/>
<organism evidence="1 2">
    <name type="scientific">Methanobrevibacter curvatus</name>
    <dbReference type="NCBI Taxonomy" id="49547"/>
    <lineage>
        <taxon>Archaea</taxon>
        <taxon>Methanobacteriati</taxon>
        <taxon>Methanobacteriota</taxon>
        <taxon>Methanomada group</taxon>
        <taxon>Methanobacteria</taxon>
        <taxon>Methanobacteriales</taxon>
        <taxon>Methanobacteriaceae</taxon>
        <taxon>Methanobrevibacter</taxon>
    </lineage>
</organism>
<dbReference type="RefSeq" id="WP_067091571.1">
    <property type="nucleotide sequence ID" value="NZ_LWMV01000176.1"/>
</dbReference>
<name>A0A166C7T8_9EURY</name>
<comment type="caution">
    <text evidence="1">The sequence shown here is derived from an EMBL/GenBank/DDBJ whole genome shotgun (WGS) entry which is preliminary data.</text>
</comment>
<evidence type="ECO:0000313" key="1">
    <source>
        <dbReference type="EMBL" id="KZX12007.1"/>
    </source>
</evidence>
<keyword evidence="2" id="KW-1185">Reference proteome</keyword>
<reference evidence="1 2" key="1">
    <citation type="submission" date="2016-04" db="EMBL/GenBank/DDBJ databases">
        <title>Genome sequence of Methanobrevibacter curvatus DSM 11111.</title>
        <authorList>
            <person name="Poehlein A."/>
            <person name="Seedorf H."/>
            <person name="Daniel R."/>
        </authorList>
    </citation>
    <scope>NUCLEOTIDE SEQUENCE [LARGE SCALE GENOMIC DNA]</scope>
    <source>
        <strain evidence="1 2">DSM 11111</strain>
    </source>
</reference>
<dbReference type="AlphaFoldDB" id="A0A166C7T8"/>